<name>A0A7T3KVQ9_9EURY</name>
<dbReference type="Pfam" id="PF07790">
    <property type="entry name" value="Pilin_N"/>
    <property type="match status" value="1"/>
</dbReference>
<feature type="transmembrane region" description="Helical" evidence="1">
    <location>
        <begin position="12"/>
        <end position="35"/>
    </location>
</feature>
<dbReference type="InterPro" id="IPR013373">
    <property type="entry name" value="Flagellin/pilin_N_arc"/>
</dbReference>
<accession>A0A7T3KVQ9</accession>
<keyword evidence="1" id="KW-1133">Transmembrane helix</keyword>
<sequence length="277" mass="29319">MDSRAGRRAVSPVIGTVLLVAIAALLASVAAYVAFGATERNEPAPEVVVEIEPVERPGAYDLELTDGERLDGEKVEIRGGADENALRNRDLLAGDSVTVFPVRERLRLVWFGERDTSYVLREFEVEPDLPDIDENCPWVQRETNGGTSSVSIENTVVDCDVVTDGNIVLEAGGTVVGRVVSEANSVDIDTGLTVYGPVVAGDDVAIDGSEVAGDVRGPDVDIDTTTVYGSVESAEQVDLDGVTVTGHVYAPSLSCSDSTTIGGRPCSGYTPRDPDDY</sequence>
<evidence type="ECO:0000259" key="2">
    <source>
        <dbReference type="Pfam" id="PF07790"/>
    </source>
</evidence>
<dbReference type="KEGG" id="hlt:I7X12_01825"/>
<dbReference type="NCBIfam" id="TIGR02537">
    <property type="entry name" value="arch_flag_Nterm"/>
    <property type="match status" value="1"/>
</dbReference>
<reference evidence="3 4" key="1">
    <citation type="submission" date="2020-12" db="EMBL/GenBank/DDBJ databases">
        <title>Halosimplex halophilum sp. nov. and Halosimplex salinum sp. nov., two new members of the genus Halosimplex.</title>
        <authorList>
            <person name="Cui H.L."/>
        </authorList>
    </citation>
    <scope>NUCLEOTIDE SEQUENCE [LARGE SCALE GENOMIC DNA]</scope>
    <source>
        <strain evidence="3 4">YGH94</strain>
    </source>
</reference>
<dbReference type="InterPro" id="IPR012859">
    <property type="entry name" value="Pilin_N_archaeal"/>
</dbReference>
<dbReference type="AlphaFoldDB" id="A0A7T3KVQ9"/>
<keyword evidence="4" id="KW-1185">Reference proteome</keyword>
<dbReference type="EMBL" id="CP065856">
    <property type="protein sequence ID" value="QPV63399.1"/>
    <property type="molecule type" value="Genomic_DNA"/>
</dbReference>
<dbReference type="OrthoDB" id="234818at2157"/>
<proteinExistence type="predicted"/>
<feature type="domain" description="Archaeal Type IV pilin N-terminal" evidence="2">
    <location>
        <begin position="8"/>
        <end position="78"/>
    </location>
</feature>
<dbReference type="Proteomes" id="UP000595001">
    <property type="component" value="Chromosome"/>
</dbReference>
<organism evidence="3 4">
    <name type="scientific">Halosimplex litoreum</name>
    <dbReference type="NCBI Taxonomy" id="1198301"/>
    <lineage>
        <taxon>Archaea</taxon>
        <taxon>Methanobacteriati</taxon>
        <taxon>Methanobacteriota</taxon>
        <taxon>Stenosarchaea group</taxon>
        <taxon>Halobacteria</taxon>
        <taxon>Halobacteriales</taxon>
        <taxon>Haloarculaceae</taxon>
        <taxon>Halosimplex</taxon>
    </lineage>
</organism>
<evidence type="ECO:0000256" key="1">
    <source>
        <dbReference type="SAM" id="Phobius"/>
    </source>
</evidence>
<keyword evidence="1" id="KW-0472">Membrane</keyword>
<gene>
    <name evidence="3" type="ORF">I7X12_01825</name>
</gene>
<protein>
    <submittedName>
        <fullName evidence="3">Type IV pilin</fullName>
    </submittedName>
</protein>
<dbReference type="RefSeq" id="WP_198062189.1">
    <property type="nucleotide sequence ID" value="NZ_CP065856.1"/>
</dbReference>
<keyword evidence="1" id="KW-0812">Transmembrane</keyword>
<evidence type="ECO:0000313" key="4">
    <source>
        <dbReference type="Proteomes" id="UP000595001"/>
    </source>
</evidence>
<evidence type="ECO:0000313" key="3">
    <source>
        <dbReference type="EMBL" id="QPV63399.1"/>
    </source>
</evidence>
<dbReference type="GeneID" id="60587192"/>